<keyword evidence="17" id="KW-1185">Reference proteome</keyword>
<keyword evidence="7" id="KW-0630">Potassium</keyword>
<keyword evidence="6" id="KW-0479">Metal-binding</keyword>
<evidence type="ECO:0000256" key="7">
    <source>
        <dbReference type="ARBA" id="ARBA00022826"/>
    </source>
</evidence>
<dbReference type="GO" id="GO:0034702">
    <property type="term" value="C:monoatomic ion channel complex"/>
    <property type="evidence" value="ECO:0007669"/>
    <property type="project" value="UniProtKB-KW"/>
</dbReference>
<keyword evidence="2 14" id="KW-0813">Transport</keyword>
<accession>A0A7I5EDC4</accession>
<dbReference type="GO" id="GO:0030322">
    <property type="term" value="P:stabilization of membrane potential"/>
    <property type="evidence" value="ECO:0007669"/>
    <property type="project" value="TreeGrafter"/>
</dbReference>
<evidence type="ECO:0000256" key="13">
    <source>
        <dbReference type="ARBA" id="ARBA00034430"/>
    </source>
</evidence>
<dbReference type="Proteomes" id="UP000025227">
    <property type="component" value="Unplaced"/>
</dbReference>
<feature type="transmembrane region" description="Helical" evidence="15">
    <location>
        <begin position="286"/>
        <end position="309"/>
    </location>
</feature>
<evidence type="ECO:0000256" key="1">
    <source>
        <dbReference type="ARBA" id="ARBA00004651"/>
    </source>
</evidence>
<feature type="domain" description="Potassium channel" evidence="16">
    <location>
        <begin position="143"/>
        <end position="201"/>
    </location>
</feature>
<evidence type="ECO:0000259" key="16">
    <source>
        <dbReference type="Pfam" id="PF07885"/>
    </source>
</evidence>
<keyword evidence="4" id="KW-0633">Potassium transport</keyword>
<comment type="similarity">
    <text evidence="14">Belongs to the two pore domain potassium channel (TC 1.A.1.8) family.</text>
</comment>
<dbReference type="AlphaFoldDB" id="A0A7I5EDC4"/>
<feature type="transmembrane region" description="Helical" evidence="15">
    <location>
        <begin position="261"/>
        <end position="280"/>
    </location>
</feature>
<dbReference type="OMA" id="NFTRRHN"/>
<evidence type="ECO:0000256" key="5">
    <source>
        <dbReference type="ARBA" id="ARBA00022692"/>
    </source>
</evidence>
<protein>
    <submittedName>
        <fullName evidence="18">Potassium channel subfamily K member 13</fullName>
    </submittedName>
</protein>
<name>A0A7I5EDC4_HAECO</name>
<dbReference type="GO" id="GO:0046872">
    <property type="term" value="F:metal ion binding"/>
    <property type="evidence" value="ECO:0007669"/>
    <property type="project" value="UniProtKB-KW"/>
</dbReference>
<evidence type="ECO:0000256" key="15">
    <source>
        <dbReference type="SAM" id="Phobius"/>
    </source>
</evidence>
<feature type="transmembrane region" description="Helical" evidence="15">
    <location>
        <begin position="180"/>
        <end position="212"/>
    </location>
</feature>
<dbReference type="PRINTS" id="PR01588">
    <property type="entry name" value="THIKCHANNEL"/>
</dbReference>
<evidence type="ECO:0000256" key="11">
    <source>
        <dbReference type="ARBA" id="ARBA00023136"/>
    </source>
</evidence>
<dbReference type="GO" id="GO:0005886">
    <property type="term" value="C:plasma membrane"/>
    <property type="evidence" value="ECO:0007669"/>
    <property type="project" value="UniProtKB-SubCell"/>
</dbReference>
<feature type="transmembrane region" description="Helical" evidence="15">
    <location>
        <begin position="321"/>
        <end position="343"/>
    </location>
</feature>
<dbReference type="GO" id="GO:0022841">
    <property type="term" value="F:potassium ion leak channel activity"/>
    <property type="evidence" value="ECO:0007669"/>
    <property type="project" value="TreeGrafter"/>
</dbReference>
<dbReference type="WBParaSite" id="HCON_00161440-00002">
    <property type="protein sequence ID" value="HCON_00161440-00002"/>
    <property type="gene ID" value="HCON_00161440"/>
</dbReference>
<evidence type="ECO:0000313" key="18">
    <source>
        <dbReference type="WBParaSite" id="HCON_00161440-00002"/>
    </source>
</evidence>
<comment type="subcellular location">
    <subcellularLocation>
        <location evidence="1">Cell membrane</location>
        <topology evidence="1">Multi-pass membrane protein</topology>
    </subcellularLocation>
</comment>
<evidence type="ECO:0000256" key="10">
    <source>
        <dbReference type="ARBA" id="ARBA00023065"/>
    </source>
</evidence>
<keyword evidence="3" id="KW-1003">Cell membrane</keyword>
<keyword evidence="8" id="KW-0851">Voltage-gated channel</keyword>
<keyword evidence="10 14" id="KW-0406">Ion transport</keyword>
<evidence type="ECO:0000313" key="17">
    <source>
        <dbReference type="Proteomes" id="UP000025227"/>
    </source>
</evidence>
<evidence type="ECO:0000256" key="9">
    <source>
        <dbReference type="ARBA" id="ARBA00022989"/>
    </source>
</evidence>
<evidence type="ECO:0000256" key="4">
    <source>
        <dbReference type="ARBA" id="ARBA00022538"/>
    </source>
</evidence>
<dbReference type="PANTHER" id="PTHR11003">
    <property type="entry name" value="POTASSIUM CHANNEL, SUBFAMILY K"/>
    <property type="match status" value="1"/>
</dbReference>
<dbReference type="GO" id="GO:0015271">
    <property type="term" value="F:outward rectifier potassium channel activity"/>
    <property type="evidence" value="ECO:0007669"/>
    <property type="project" value="TreeGrafter"/>
</dbReference>
<keyword evidence="11 15" id="KW-0472">Membrane</keyword>
<dbReference type="OrthoDB" id="297496at2759"/>
<dbReference type="InterPro" id="IPR003280">
    <property type="entry name" value="2pore_dom_K_chnl"/>
</dbReference>
<evidence type="ECO:0000256" key="3">
    <source>
        <dbReference type="ARBA" id="ARBA00022475"/>
    </source>
</evidence>
<dbReference type="Gene3D" id="1.10.287.70">
    <property type="match status" value="1"/>
</dbReference>
<comment type="catalytic activity">
    <reaction evidence="13">
        <text>K(+)(in) = K(+)(out)</text>
        <dbReference type="Rhea" id="RHEA:29463"/>
        <dbReference type="ChEBI" id="CHEBI:29103"/>
    </reaction>
</comment>
<organism evidence="17 18">
    <name type="scientific">Haemonchus contortus</name>
    <name type="common">Barber pole worm</name>
    <dbReference type="NCBI Taxonomy" id="6289"/>
    <lineage>
        <taxon>Eukaryota</taxon>
        <taxon>Metazoa</taxon>
        <taxon>Ecdysozoa</taxon>
        <taxon>Nematoda</taxon>
        <taxon>Chromadorea</taxon>
        <taxon>Rhabditida</taxon>
        <taxon>Rhabditina</taxon>
        <taxon>Rhabditomorpha</taxon>
        <taxon>Strongyloidea</taxon>
        <taxon>Trichostrongylidae</taxon>
        <taxon>Haemonchus</taxon>
    </lineage>
</organism>
<keyword evidence="5 14" id="KW-0812">Transmembrane</keyword>
<feature type="transmembrane region" description="Helical" evidence="15">
    <location>
        <begin position="149"/>
        <end position="168"/>
    </location>
</feature>
<evidence type="ECO:0000256" key="14">
    <source>
        <dbReference type="RuleBase" id="RU003857"/>
    </source>
</evidence>
<dbReference type="Pfam" id="PF07885">
    <property type="entry name" value="Ion_trans_2"/>
    <property type="match status" value="2"/>
</dbReference>
<keyword evidence="9 15" id="KW-1133">Transmembrane helix</keyword>
<dbReference type="PANTHER" id="PTHR11003:SF10">
    <property type="entry name" value="POTASSIUM CHANNEL DOMAIN-CONTAINING PROTEIN"/>
    <property type="match status" value="1"/>
</dbReference>
<reference evidence="18" key="1">
    <citation type="submission" date="2020-12" db="UniProtKB">
        <authorList>
            <consortium name="WormBaseParasite"/>
        </authorList>
    </citation>
    <scope>IDENTIFICATION</scope>
    <source>
        <strain evidence="18">MHco3</strain>
    </source>
</reference>
<evidence type="ECO:0000256" key="12">
    <source>
        <dbReference type="ARBA" id="ARBA00023303"/>
    </source>
</evidence>
<proteinExistence type="inferred from homology"/>
<keyword evidence="7" id="KW-0631">Potassium channel</keyword>
<dbReference type="InterPro" id="IPR005410">
    <property type="entry name" value="2pore_dom_K_chnl_THIK"/>
</dbReference>
<dbReference type="SUPFAM" id="SSF81324">
    <property type="entry name" value="Voltage-gated potassium channels"/>
    <property type="match status" value="2"/>
</dbReference>
<evidence type="ECO:0000256" key="2">
    <source>
        <dbReference type="ARBA" id="ARBA00022448"/>
    </source>
</evidence>
<keyword evidence="12 14" id="KW-0407">Ion channel</keyword>
<dbReference type="PRINTS" id="PR01333">
    <property type="entry name" value="2POREKCHANEL"/>
</dbReference>
<sequence>MPELLPALPDESDLIDVDLNHRSEQRLPYDFLITRMNNYMTITNDLPPRDLKNGRVGCFARLGIYEENARFILISLLLVLYLNIGAFLFHYVERENEIEERKQFEATLARFRRRYCANSSMYCDFDDLVALIADGTASGIASHRERFDYLGSLFFSGTVISTIGFGSSTPRTDAGRVLTIIYGVVGCTSCVLFFNLFLERFVTALSYLLRYFHERKIQRRMMKNSNMNKPVTLLINNEDYCESASSCEGGLDSWRPSVYKVFFCLFSISALLISTAAWIYSHVEDWAYVEALYFCFISFATIGFGDYVSNQKDVTKINGDLYRFLNFALLTLGACCFYCLFNVSSIVVRQLLNFMIKKMDVKGTICCLKKKRRYMGLGLRPPKGYDEASERSSVDYQDGLLSLKEFLMNNQSSVLLLQKQLIKSAMKNAKDNEEQKISATRVGPMGILDQAFGDEN</sequence>
<evidence type="ECO:0000256" key="8">
    <source>
        <dbReference type="ARBA" id="ARBA00022882"/>
    </source>
</evidence>
<evidence type="ECO:0000256" key="6">
    <source>
        <dbReference type="ARBA" id="ARBA00022723"/>
    </source>
</evidence>
<dbReference type="InterPro" id="IPR013099">
    <property type="entry name" value="K_chnl_dom"/>
</dbReference>
<feature type="domain" description="Potassium channel" evidence="16">
    <location>
        <begin position="271"/>
        <end position="349"/>
    </location>
</feature>
<feature type="transmembrane region" description="Helical" evidence="15">
    <location>
        <begin position="71"/>
        <end position="92"/>
    </location>
</feature>